<dbReference type="Pfam" id="PF14266">
    <property type="entry name" value="YceG_bac"/>
    <property type="match status" value="2"/>
</dbReference>
<dbReference type="EMBL" id="JAIKTU010000002">
    <property type="protein sequence ID" value="MBY0754299.1"/>
    <property type="molecule type" value="Genomic_DNA"/>
</dbReference>
<name>A0ABS7KU13_CLOSR</name>
<evidence type="ECO:0000259" key="1">
    <source>
        <dbReference type="Pfam" id="PF14266"/>
    </source>
</evidence>
<organism evidence="2 3">
    <name type="scientific">Clostridium sardiniense</name>
    <name type="common">Clostridium absonum</name>
    <dbReference type="NCBI Taxonomy" id="29369"/>
    <lineage>
        <taxon>Bacteria</taxon>
        <taxon>Bacillati</taxon>
        <taxon>Bacillota</taxon>
        <taxon>Clostridia</taxon>
        <taxon>Eubacteriales</taxon>
        <taxon>Clostridiaceae</taxon>
        <taxon>Clostridium</taxon>
    </lineage>
</organism>
<keyword evidence="3" id="KW-1185">Reference proteome</keyword>
<dbReference type="Proteomes" id="UP001299068">
    <property type="component" value="Unassembled WGS sequence"/>
</dbReference>
<proteinExistence type="predicted"/>
<dbReference type="RefSeq" id="WP_221858833.1">
    <property type="nucleotide sequence ID" value="NZ_JAIKTU010000002.1"/>
</dbReference>
<feature type="domain" description="Putative component of 'biosynthetic module'" evidence="1">
    <location>
        <begin position="12"/>
        <end position="225"/>
    </location>
</feature>
<dbReference type="InterPro" id="IPR025647">
    <property type="entry name" value="YceG_bac"/>
</dbReference>
<sequence>MTINLQTIIHSMFRSKYDRRNNGEFRPYFYRFIGVEDTENYDNLLKTIEVKCDEISDRKLIFDNGIPLNGEMELIEYIYNELSSMNIYNMANEDIIIFNDSQVNNIFLRAMDYVIPLSVKNENFFSDNVRNNFITKLIVWAYSYLREINFNDDINPKCIFYGNIERHEVYFLMILYLMNFDVIYINPLKEEYFEGIDTDKLSTEIKKMNILDVKSFSERTSMGRVIENNETLTKKLQRDVREELFTNTGMYVPWQFRGKYTKSVLLNGIDEDIFIYWNEPAKLREGFKTSTETVKVPCFFQKFDGEYLDKDKYYKLVKHCTDSTNTLFFNNGDISEDVEVTDDMFQLMFCQLSDGTFDIEEIKKLPIYKFSKYSIEVQDLLLNKFNEVLLDKTLFVEPLDKNTILKLLVLVISLNKNIVRLIDNFDFTSNIPKIVIYLNGEDEINDDITRLLAYLHIVGIDIVIFNPSGLYNICKIIRKDRVNIIRLEEMNYKSKYKKLEPVNNSIFSRLFK</sequence>
<accession>A0ABS7KU13</accession>
<protein>
    <submittedName>
        <fullName evidence="2">YceG family protein</fullName>
    </submittedName>
</protein>
<reference evidence="2 3" key="1">
    <citation type="journal article" date="2021" name="Cell Host Microbe">
        <title>in vivo commensal control of Clostridioides difficile virulence.</title>
        <authorList>
            <person name="Girinathan B.P."/>
            <person name="Dibenedetto N."/>
            <person name="Worley J.N."/>
            <person name="Peltier J."/>
            <person name="Arrieta-Ortiz M.L."/>
            <person name="Rupa Christinal Immanuel S."/>
            <person name="Lavin R."/>
            <person name="Delaney M.L."/>
            <person name="Cummins C."/>
            <person name="Hoffmann M."/>
            <person name="Luo Y."/>
            <person name="Gonzalez-Escalona N."/>
            <person name="Allard M."/>
            <person name="Onderdonk A.B."/>
            <person name="Gerber G.K."/>
            <person name="Sonenshein A.L."/>
            <person name="Baliga N."/>
            <person name="Dupuy B."/>
            <person name="Bry L."/>
        </authorList>
    </citation>
    <scope>NUCLEOTIDE SEQUENCE [LARGE SCALE GENOMIC DNA]</scope>
    <source>
        <strain evidence="2 3">DSM 599</strain>
    </source>
</reference>
<gene>
    <name evidence="2" type="ORF">K5V21_02410</name>
</gene>
<comment type="caution">
    <text evidence="2">The sequence shown here is derived from an EMBL/GenBank/DDBJ whole genome shotgun (WGS) entry which is preliminary data.</text>
</comment>
<feature type="domain" description="Putative component of 'biosynthetic module'" evidence="1">
    <location>
        <begin position="270"/>
        <end position="491"/>
    </location>
</feature>
<evidence type="ECO:0000313" key="2">
    <source>
        <dbReference type="EMBL" id="MBY0754299.1"/>
    </source>
</evidence>
<evidence type="ECO:0000313" key="3">
    <source>
        <dbReference type="Proteomes" id="UP001299068"/>
    </source>
</evidence>